<dbReference type="VEuPathDB" id="FungiDB:CIHG_00490"/>
<dbReference type="Pfam" id="PF00566">
    <property type="entry name" value="RabGAP-TBC"/>
    <property type="match status" value="1"/>
</dbReference>
<dbReference type="PANTHER" id="PTHR47219">
    <property type="entry name" value="RAB GTPASE-ACTIVATING PROTEIN 1-LIKE"/>
    <property type="match status" value="1"/>
</dbReference>
<evidence type="ECO:0000259" key="2">
    <source>
        <dbReference type="PROSITE" id="PS50086"/>
    </source>
</evidence>
<feature type="compositionally biased region" description="Polar residues" evidence="1">
    <location>
        <begin position="328"/>
        <end position="348"/>
    </location>
</feature>
<dbReference type="InterPro" id="IPR050302">
    <property type="entry name" value="Rab_GAP_TBC_domain"/>
</dbReference>
<dbReference type="Proteomes" id="UP000054563">
    <property type="component" value="Unassembled WGS sequence"/>
</dbReference>
<dbReference type="InterPro" id="IPR000195">
    <property type="entry name" value="Rab-GAP-TBC_dom"/>
</dbReference>
<feature type="region of interest" description="Disordered" evidence="1">
    <location>
        <begin position="294"/>
        <end position="348"/>
    </location>
</feature>
<feature type="compositionally biased region" description="Polar residues" evidence="1">
    <location>
        <begin position="50"/>
        <end position="65"/>
    </location>
</feature>
<dbReference type="SUPFAM" id="SSF47923">
    <property type="entry name" value="Ypt/Rab-GAP domain of gyp1p"/>
    <property type="match status" value="2"/>
</dbReference>
<dbReference type="PANTHER" id="PTHR47219:SF9">
    <property type="entry name" value="GTPASE ACTIVATING PROTEIN AND CENTROSOME-ASSOCIATED, ISOFORM B"/>
    <property type="match status" value="1"/>
</dbReference>
<evidence type="ECO:0000256" key="1">
    <source>
        <dbReference type="SAM" id="MobiDB-lite"/>
    </source>
</evidence>
<accession>A0A0J8RFH0</accession>
<dbReference type="EMBL" id="DS016981">
    <property type="protein sequence ID" value="KMU82709.1"/>
    <property type="molecule type" value="Genomic_DNA"/>
</dbReference>
<feature type="region of interest" description="Disordered" evidence="1">
    <location>
        <begin position="169"/>
        <end position="240"/>
    </location>
</feature>
<feature type="domain" description="Rab-GAP TBC" evidence="2">
    <location>
        <begin position="440"/>
        <end position="670"/>
    </location>
</feature>
<organism evidence="3 4">
    <name type="scientific">Coccidioides immitis H538.4</name>
    <dbReference type="NCBI Taxonomy" id="396776"/>
    <lineage>
        <taxon>Eukaryota</taxon>
        <taxon>Fungi</taxon>
        <taxon>Dikarya</taxon>
        <taxon>Ascomycota</taxon>
        <taxon>Pezizomycotina</taxon>
        <taxon>Eurotiomycetes</taxon>
        <taxon>Eurotiomycetidae</taxon>
        <taxon>Onygenales</taxon>
        <taxon>Onygenaceae</taxon>
        <taxon>Coccidioides</taxon>
    </lineage>
</organism>
<dbReference type="eggNOG" id="KOG1102">
    <property type="taxonomic scope" value="Eukaryota"/>
</dbReference>
<dbReference type="STRING" id="396776.A0A0J8RFH0"/>
<evidence type="ECO:0000313" key="3">
    <source>
        <dbReference type="EMBL" id="KMU82709.1"/>
    </source>
</evidence>
<evidence type="ECO:0000313" key="4">
    <source>
        <dbReference type="Proteomes" id="UP000054563"/>
    </source>
</evidence>
<feature type="compositionally biased region" description="Polar residues" evidence="1">
    <location>
        <begin position="195"/>
        <end position="221"/>
    </location>
</feature>
<dbReference type="GO" id="GO:0005096">
    <property type="term" value="F:GTPase activator activity"/>
    <property type="evidence" value="ECO:0007669"/>
    <property type="project" value="TreeGrafter"/>
</dbReference>
<dbReference type="Gene3D" id="1.10.8.270">
    <property type="entry name" value="putative rabgap domain of human tbc1 domain family member 14 like domains"/>
    <property type="match status" value="1"/>
</dbReference>
<protein>
    <submittedName>
        <fullName evidence="3">Oncogene</fullName>
    </submittedName>
</protein>
<dbReference type="PROSITE" id="PS50086">
    <property type="entry name" value="TBC_RABGAP"/>
    <property type="match status" value="1"/>
</dbReference>
<dbReference type="InterPro" id="IPR035969">
    <property type="entry name" value="Rab-GAP_TBC_sf"/>
</dbReference>
<dbReference type="FunFam" id="1.10.8.270:FF:000023">
    <property type="entry name" value="TBC domain-containing protein C1778.09"/>
    <property type="match status" value="1"/>
</dbReference>
<gene>
    <name evidence="3" type="ORF">CIHG_00490</name>
</gene>
<dbReference type="OrthoDB" id="294251at2759"/>
<proteinExistence type="predicted"/>
<dbReference type="AlphaFoldDB" id="A0A0J8RFH0"/>
<feature type="compositionally biased region" description="Polar residues" evidence="1">
    <location>
        <begin position="169"/>
        <end position="186"/>
    </location>
</feature>
<feature type="region of interest" description="Disordered" evidence="1">
    <location>
        <begin position="109"/>
        <end position="151"/>
    </location>
</feature>
<name>A0A0J8RFH0_COCIT</name>
<dbReference type="SMART" id="SM00164">
    <property type="entry name" value="TBC"/>
    <property type="match status" value="1"/>
</dbReference>
<sequence>MAEADPPAPSLRKGKSGSSLKTVTQEQSAAAESPIARAEVPSMPSKEPISDNSSHPDLSPQSPTLTVRHAETEKLRPKTALPRTSFSRARASLDGRSIASLKFTPRIPSIMVNDAPPRPSSRMSERSVRWGGRRAQKKPEVPTVPPLPAVEPFHGIRLDIPSGSLEDLTTATMEALQSSTPDQVPNKQAPPEQTPEGSANTTEAKLTVNGSTLSATDNTLLTEPVNAPKSGSRRGSMIQREETELAGGIEDWNNVRNEDVDRYGFIIPRWDTGDGSEPNPPQPLQRVSTSLMLASASPRRKRTLRRTPTATASIRSFSGRSPSRKSTDQPNRPTSSQSSYHPNLTRTASRFRYATNKLPHNKDRKLMDEASDMLTLPASVEREMAHDDTPYARAMKKKEWEREDKWRKMAKLTSKDRDGSGMTFEFDTTSPKLIERTWKGIPDSWRATAWHAFLTASAKKRKDSPTDEELIRRFNELQDEPSPDDLQIDIDVPRTISSHIMFRRRYRGGQRLLFRVLHAMSLYFPETGYVQGMASLVATLLAYYDEENAFVMLVRLWQLRGLEPRVWDVFMLLGDSGEEALSRPATSSHSKGGSIGSQQPQADIATPFGRSLDVLHATSAALIDGMRDIILESDFENAMKVLTSWIPIKDVELFMRVAKAEWKVHYRKKA</sequence>
<feature type="region of interest" description="Disordered" evidence="1">
    <location>
        <begin position="1"/>
        <end position="88"/>
    </location>
</feature>
<reference evidence="4" key="1">
    <citation type="journal article" date="2010" name="Genome Res.">
        <title>Population genomic sequencing of Coccidioides fungi reveals recent hybridization and transposon control.</title>
        <authorList>
            <person name="Neafsey D.E."/>
            <person name="Barker B.M."/>
            <person name="Sharpton T.J."/>
            <person name="Stajich J.E."/>
            <person name="Park D.J."/>
            <person name="Whiston E."/>
            <person name="Hung C.-Y."/>
            <person name="McMahan C."/>
            <person name="White J."/>
            <person name="Sykes S."/>
            <person name="Heiman D."/>
            <person name="Young S."/>
            <person name="Zeng Q."/>
            <person name="Abouelleil A."/>
            <person name="Aftuck L."/>
            <person name="Bessette D."/>
            <person name="Brown A."/>
            <person name="FitzGerald M."/>
            <person name="Lui A."/>
            <person name="Macdonald J.P."/>
            <person name="Priest M."/>
            <person name="Orbach M.J."/>
            <person name="Galgiani J.N."/>
            <person name="Kirkland T.N."/>
            <person name="Cole G.T."/>
            <person name="Birren B.W."/>
            <person name="Henn M.R."/>
            <person name="Taylor J.W."/>
            <person name="Rounsley S.D."/>
        </authorList>
    </citation>
    <scope>NUCLEOTIDE SEQUENCE [LARGE SCALE GENOMIC DNA]</scope>
    <source>
        <strain evidence="4">H538.4</strain>
    </source>
</reference>
<dbReference type="GO" id="GO:0031267">
    <property type="term" value="F:small GTPase binding"/>
    <property type="evidence" value="ECO:0007669"/>
    <property type="project" value="TreeGrafter"/>
</dbReference>
<dbReference type="Gene3D" id="1.10.472.80">
    <property type="entry name" value="Ypt/Rab-GAP domain of gyp1p, domain 3"/>
    <property type="match status" value="1"/>
</dbReference>